<dbReference type="AlphaFoldDB" id="A0A167X1W2"/>
<dbReference type="RefSeq" id="WP_066079883.1">
    <property type="nucleotide sequence ID" value="NZ_FRDK01000003.1"/>
</dbReference>
<gene>
    <name evidence="2" type="ORF">FBFR_08800</name>
</gene>
<dbReference type="EMBL" id="LVJE01000013">
    <property type="protein sequence ID" value="OAB27948.1"/>
    <property type="molecule type" value="Genomic_DNA"/>
</dbReference>
<keyword evidence="3" id="KW-1185">Reference proteome</keyword>
<evidence type="ECO:0000313" key="2">
    <source>
        <dbReference type="EMBL" id="OAB27948.1"/>
    </source>
</evidence>
<keyword evidence="1" id="KW-0732">Signal</keyword>
<sequence>MKYYFFTLLLLLLLTPSFAQDNKDAAFYIDSLGNIGEEFNYKFIRSVKEYYLPKKEYKFSDYYKSGKVALTGTTKDRDRIILDGTAVSYYENGNKKQISNYVDSRLEGKQFQWYENGVMQFEKDFTFDKVKMESTEKLMQYWDTNKLQQVIDGSGKYDALIENYNKGNTEKDTLYEKGEIKNGFRHGVWKGNSSHPKITFIEEYENGKLITGTSTDKNNTQYSYTEVSQKAAPKNGINDFYKYVGRNFKTPKKQGHIGKIYLTFVVDKDGKLVEPKVLRDLGFGTGSEALRVIREAKNWIPGKIRGIPVRFLYSLPITVKAI</sequence>
<dbReference type="Gene3D" id="2.20.110.10">
    <property type="entry name" value="Histone H3 K4-specific methyltransferase SET7/9 N-terminal domain"/>
    <property type="match status" value="1"/>
</dbReference>
<organism evidence="2 3">
    <name type="scientific">Flavobacterium fryxellicola</name>
    <dbReference type="NCBI Taxonomy" id="249352"/>
    <lineage>
        <taxon>Bacteria</taxon>
        <taxon>Pseudomonadati</taxon>
        <taxon>Bacteroidota</taxon>
        <taxon>Flavobacteriia</taxon>
        <taxon>Flavobacteriales</taxon>
        <taxon>Flavobacteriaceae</taxon>
        <taxon>Flavobacterium</taxon>
    </lineage>
</organism>
<feature type="signal peptide" evidence="1">
    <location>
        <begin position="1"/>
        <end position="19"/>
    </location>
</feature>
<proteinExistence type="predicted"/>
<dbReference type="OrthoDB" id="649093at2"/>
<reference evidence="2 3" key="1">
    <citation type="submission" date="2016-03" db="EMBL/GenBank/DDBJ databases">
        <title>Draft genome sequence of Flavobacterium fryxellicola DSM 16209.</title>
        <authorList>
            <person name="Shin S.-K."/>
            <person name="Yi H."/>
        </authorList>
    </citation>
    <scope>NUCLEOTIDE SEQUENCE [LARGE SCALE GENOMIC DNA]</scope>
    <source>
        <strain evidence="2 3">DSM 16209</strain>
    </source>
</reference>
<protein>
    <submittedName>
        <fullName evidence="2">Uncharacterized protein</fullName>
    </submittedName>
</protein>
<evidence type="ECO:0000256" key="1">
    <source>
        <dbReference type="SAM" id="SignalP"/>
    </source>
</evidence>
<dbReference type="SUPFAM" id="SSF74653">
    <property type="entry name" value="TolA/TonB C-terminal domain"/>
    <property type="match status" value="1"/>
</dbReference>
<dbReference type="Proteomes" id="UP000077164">
    <property type="component" value="Unassembled WGS sequence"/>
</dbReference>
<feature type="chain" id="PRO_5007894193" evidence="1">
    <location>
        <begin position="20"/>
        <end position="322"/>
    </location>
</feature>
<evidence type="ECO:0000313" key="3">
    <source>
        <dbReference type="Proteomes" id="UP000077164"/>
    </source>
</evidence>
<dbReference type="STRING" id="249352.SAMN05444395_103243"/>
<dbReference type="SUPFAM" id="SSF82185">
    <property type="entry name" value="Histone H3 K4-specific methyltransferase SET7/9 N-terminal domain"/>
    <property type="match status" value="1"/>
</dbReference>
<dbReference type="InterPro" id="IPR011652">
    <property type="entry name" value="MORN_2"/>
</dbReference>
<accession>A0A167X1W2</accession>
<name>A0A167X1W2_9FLAO</name>
<comment type="caution">
    <text evidence="2">The sequence shown here is derived from an EMBL/GenBank/DDBJ whole genome shotgun (WGS) entry which is preliminary data.</text>
</comment>
<dbReference type="Pfam" id="PF07661">
    <property type="entry name" value="MORN_2"/>
    <property type="match status" value="2"/>
</dbReference>
<dbReference type="Gene3D" id="3.30.1150.10">
    <property type="match status" value="1"/>
</dbReference>